<evidence type="ECO:0000256" key="9">
    <source>
        <dbReference type="RuleBase" id="RU369079"/>
    </source>
</evidence>
<feature type="transmembrane region" description="Helical" evidence="9">
    <location>
        <begin position="21"/>
        <end position="42"/>
    </location>
</feature>
<keyword evidence="3" id="KW-1003">Cell membrane</keyword>
<keyword evidence="7 9" id="KW-0472">Membrane</keyword>
<keyword evidence="5 9" id="KW-0812">Transmembrane</keyword>
<evidence type="ECO:0000256" key="1">
    <source>
        <dbReference type="ARBA" id="ARBA00004429"/>
    </source>
</evidence>
<dbReference type="PANTHER" id="PTHR35011:SF11">
    <property type="entry name" value="TRAP TRANSPORTER SMALL PERMEASE PROTEIN"/>
    <property type="match status" value="1"/>
</dbReference>
<feature type="transmembrane region" description="Helical" evidence="9">
    <location>
        <begin position="54"/>
        <end position="72"/>
    </location>
</feature>
<evidence type="ECO:0000256" key="2">
    <source>
        <dbReference type="ARBA" id="ARBA00022448"/>
    </source>
</evidence>
<dbReference type="GO" id="GO:0022857">
    <property type="term" value="F:transmembrane transporter activity"/>
    <property type="evidence" value="ECO:0007669"/>
    <property type="project" value="UniProtKB-UniRule"/>
</dbReference>
<evidence type="ECO:0000256" key="6">
    <source>
        <dbReference type="ARBA" id="ARBA00022989"/>
    </source>
</evidence>
<sequence length="173" mass="18714">MDEFDSIVSRLDHWLGVMLDVLVISLAGLLLLLLNWAVFARFVLNDSVSWGEELPAHLLAMLTFIGAAYLTRTNEHLGFDAVLRVMPAGMMRVVTALNLVLMGVFGAMLAWYGGIAAASFGARSLISVDAPMMLFRGAMPLGGALITLFCAVRFIGIVTCRIDPLDLLPESDA</sequence>
<evidence type="ECO:0000313" key="12">
    <source>
        <dbReference type="Proteomes" id="UP000184514"/>
    </source>
</evidence>
<evidence type="ECO:0000256" key="4">
    <source>
        <dbReference type="ARBA" id="ARBA00022519"/>
    </source>
</evidence>
<keyword evidence="6 9" id="KW-1133">Transmembrane helix</keyword>
<dbReference type="PANTHER" id="PTHR35011">
    <property type="entry name" value="2,3-DIKETO-L-GULONATE TRAP TRANSPORTER SMALL PERMEASE PROTEIN YIAM"/>
    <property type="match status" value="1"/>
</dbReference>
<feature type="domain" description="Tripartite ATP-independent periplasmic transporters DctQ component" evidence="10">
    <location>
        <begin position="31"/>
        <end position="158"/>
    </location>
</feature>
<evidence type="ECO:0000259" key="10">
    <source>
        <dbReference type="Pfam" id="PF04290"/>
    </source>
</evidence>
<dbReference type="EMBL" id="MLCB01000067">
    <property type="protein sequence ID" value="OJI94986.1"/>
    <property type="molecule type" value="Genomic_DNA"/>
</dbReference>
<dbReference type="RefSeq" id="WP_072629439.1">
    <property type="nucleotide sequence ID" value="NZ_MLCB01000067.1"/>
</dbReference>
<keyword evidence="4 9" id="KW-0997">Cell inner membrane</keyword>
<comment type="subcellular location">
    <subcellularLocation>
        <location evidence="1 9">Cell inner membrane</location>
        <topology evidence="1 9">Multi-pass membrane protein</topology>
    </subcellularLocation>
</comment>
<dbReference type="InterPro" id="IPR007387">
    <property type="entry name" value="TRAP_DctQ"/>
</dbReference>
<evidence type="ECO:0000256" key="7">
    <source>
        <dbReference type="ARBA" id="ARBA00023136"/>
    </source>
</evidence>
<evidence type="ECO:0000256" key="5">
    <source>
        <dbReference type="ARBA" id="ARBA00022692"/>
    </source>
</evidence>
<keyword evidence="2 9" id="KW-0813">Transport</keyword>
<dbReference type="Pfam" id="PF04290">
    <property type="entry name" value="DctQ"/>
    <property type="match status" value="1"/>
</dbReference>
<reference evidence="11 12" key="1">
    <citation type="submission" date="2016-10" db="EMBL/GenBank/DDBJ databases">
        <title>Genome sequence of Planktotalea frisia SH6-1.</title>
        <authorList>
            <person name="Poehlein A."/>
            <person name="Bakenhus I."/>
            <person name="Voget S."/>
            <person name="Brinkhoff T."/>
            <person name="Simon M."/>
        </authorList>
    </citation>
    <scope>NUCLEOTIDE SEQUENCE [LARGE SCALE GENOMIC DNA]</scope>
    <source>
        <strain evidence="11 12">SH6-1</strain>
    </source>
</reference>
<gene>
    <name evidence="11" type="ORF">PFRI_07780</name>
</gene>
<dbReference type="STRING" id="696762.PFRI_07780"/>
<dbReference type="InterPro" id="IPR055348">
    <property type="entry name" value="DctQ"/>
</dbReference>
<dbReference type="GO" id="GO:0015740">
    <property type="term" value="P:C4-dicarboxylate transport"/>
    <property type="evidence" value="ECO:0007669"/>
    <property type="project" value="TreeGrafter"/>
</dbReference>
<comment type="function">
    <text evidence="9">Part of the tripartite ATP-independent periplasmic (TRAP) transport system.</text>
</comment>
<comment type="similarity">
    <text evidence="8 9">Belongs to the TRAP transporter small permease family.</text>
</comment>
<dbReference type="Proteomes" id="UP000184514">
    <property type="component" value="Unassembled WGS sequence"/>
</dbReference>
<dbReference type="GO" id="GO:0005886">
    <property type="term" value="C:plasma membrane"/>
    <property type="evidence" value="ECO:0007669"/>
    <property type="project" value="UniProtKB-SubCell"/>
</dbReference>
<accession>A0A1L9P0F9</accession>
<organism evidence="11 12">
    <name type="scientific">Planktotalea frisia</name>
    <dbReference type="NCBI Taxonomy" id="696762"/>
    <lineage>
        <taxon>Bacteria</taxon>
        <taxon>Pseudomonadati</taxon>
        <taxon>Pseudomonadota</taxon>
        <taxon>Alphaproteobacteria</taxon>
        <taxon>Rhodobacterales</taxon>
        <taxon>Paracoccaceae</taxon>
        <taxon>Planktotalea</taxon>
    </lineage>
</organism>
<feature type="transmembrane region" description="Helical" evidence="9">
    <location>
        <begin position="93"/>
        <end position="113"/>
    </location>
</feature>
<evidence type="ECO:0000313" key="11">
    <source>
        <dbReference type="EMBL" id="OJI94986.1"/>
    </source>
</evidence>
<evidence type="ECO:0000256" key="8">
    <source>
        <dbReference type="ARBA" id="ARBA00038436"/>
    </source>
</evidence>
<comment type="subunit">
    <text evidence="9">The complex comprises the extracytoplasmic solute receptor protein and the two transmembrane proteins.</text>
</comment>
<proteinExistence type="inferred from homology"/>
<feature type="transmembrane region" description="Helical" evidence="9">
    <location>
        <begin position="133"/>
        <end position="155"/>
    </location>
</feature>
<name>A0A1L9P0F9_9RHOB</name>
<dbReference type="AlphaFoldDB" id="A0A1L9P0F9"/>
<comment type="caution">
    <text evidence="11">The sequence shown here is derived from an EMBL/GenBank/DDBJ whole genome shotgun (WGS) entry which is preliminary data.</text>
</comment>
<keyword evidence="12" id="KW-1185">Reference proteome</keyword>
<protein>
    <recommendedName>
        <fullName evidence="9">TRAP transporter small permease protein</fullName>
    </recommendedName>
</protein>
<evidence type="ECO:0000256" key="3">
    <source>
        <dbReference type="ARBA" id="ARBA00022475"/>
    </source>
</evidence>
<dbReference type="OrthoDB" id="4964541at2"/>